<accession>A0A2X4PUV0</accession>
<evidence type="ECO:0008006" key="3">
    <source>
        <dbReference type="Google" id="ProtNLM"/>
    </source>
</evidence>
<dbReference type="AlphaFoldDB" id="A0A2X4PUV0"/>
<gene>
    <name evidence="1" type="ORF">NCTC12858_00142</name>
</gene>
<name>A0A2X4PUV0_9PORP</name>
<dbReference type="EMBL" id="LS483447">
    <property type="protein sequence ID" value="SQH72329.1"/>
    <property type="molecule type" value="Genomic_DNA"/>
</dbReference>
<proteinExistence type="predicted"/>
<evidence type="ECO:0000313" key="1">
    <source>
        <dbReference type="EMBL" id="SQH72329.1"/>
    </source>
</evidence>
<protein>
    <recommendedName>
        <fullName evidence="3">DUF4286 domain-containing protein</fullName>
    </recommendedName>
</protein>
<evidence type="ECO:0000313" key="2">
    <source>
        <dbReference type="Proteomes" id="UP000249300"/>
    </source>
</evidence>
<organism evidence="1 2">
    <name type="scientific">Porphyromonas crevioricanis</name>
    <dbReference type="NCBI Taxonomy" id="393921"/>
    <lineage>
        <taxon>Bacteria</taxon>
        <taxon>Pseudomonadati</taxon>
        <taxon>Bacteroidota</taxon>
        <taxon>Bacteroidia</taxon>
        <taxon>Bacteroidales</taxon>
        <taxon>Porphyromonadaceae</taxon>
        <taxon>Porphyromonas</taxon>
    </lineage>
</organism>
<keyword evidence="2" id="KW-1185">Reference proteome</keyword>
<dbReference type="Proteomes" id="UP000249300">
    <property type="component" value="Chromosome 1"/>
</dbReference>
<dbReference type="KEGG" id="pcre:NCTC12858_00142"/>
<sequence>MRHLYNINFAIPREQSKELEAHLSKTTLPQLRAAFAEVELYAYRLTDPIYDENVCNCSLQFIFPDRETKEQVMASPTLAESIKAISEVFDNRLLSFDSLLEEIQPETID</sequence>
<dbReference type="RefSeq" id="WP_023935961.1">
    <property type="nucleotide sequence ID" value="NZ_FUXH01000005.1"/>
</dbReference>
<reference evidence="1 2" key="1">
    <citation type="submission" date="2018-06" db="EMBL/GenBank/DDBJ databases">
        <authorList>
            <consortium name="Pathogen Informatics"/>
            <person name="Doyle S."/>
        </authorList>
    </citation>
    <scope>NUCLEOTIDE SEQUENCE [LARGE SCALE GENOMIC DNA]</scope>
    <source>
        <strain evidence="1 2">NCTC12858</strain>
    </source>
</reference>